<dbReference type="EMBL" id="CAXAMM010025803">
    <property type="protein sequence ID" value="CAK9057678.1"/>
    <property type="molecule type" value="Genomic_DNA"/>
</dbReference>
<evidence type="ECO:0000313" key="4">
    <source>
        <dbReference type="Proteomes" id="UP001642464"/>
    </source>
</evidence>
<dbReference type="EMBL" id="CAXAMM010025792">
    <property type="protein sequence ID" value="CAK9057643.1"/>
    <property type="molecule type" value="Genomic_DNA"/>
</dbReference>
<evidence type="ECO:0000256" key="1">
    <source>
        <dbReference type="SAM" id="MobiDB-lite"/>
    </source>
</evidence>
<feature type="region of interest" description="Disordered" evidence="1">
    <location>
        <begin position="1"/>
        <end position="31"/>
    </location>
</feature>
<feature type="region of interest" description="Disordered" evidence="1">
    <location>
        <begin position="48"/>
        <end position="72"/>
    </location>
</feature>
<evidence type="ECO:0000313" key="3">
    <source>
        <dbReference type="EMBL" id="CAK9057678.1"/>
    </source>
</evidence>
<feature type="compositionally biased region" description="Basic residues" evidence="1">
    <location>
        <begin position="1"/>
        <end position="13"/>
    </location>
</feature>
<evidence type="ECO:0000313" key="2">
    <source>
        <dbReference type="EMBL" id="CAK9057643.1"/>
    </source>
</evidence>
<protein>
    <submittedName>
        <fullName evidence="2">Uncharacterized protein</fullName>
    </submittedName>
</protein>
<sequence length="72" mass="8044">MRSPRRMVPRRFTRSGTGGSHTSPCRTHPSWDHTLSMWRRIPSTIGARVASRSPSPGATTWAAPGPSSSRWW</sequence>
<name>A0ABP0N1L5_9DINO</name>
<comment type="caution">
    <text evidence="2">The sequence shown here is derived from an EMBL/GenBank/DDBJ whole genome shotgun (WGS) entry which is preliminary data.</text>
</comment>
<dbReference type="Proteomes" id="UP001642464">
    <property type="component" value="Unassembled WGS sequence"/>
</dbReference>
<reference evidence="2 4" key="1">
    <citation type="submission" date="2024-02" db="EMBL/GenBank/DDBJ databases">
        <authorList>
            <person name="Chen Y."/>
            <person name="Shah S."/>
            <person name="Dougan E. K."/>
            <person name="Thang M."/>
            <person name="Chan C."/>
        </authorList>
    </citation>
    <scope>NUCLEOTIDE SEQUENCE [LARGE SCALE GENOMIC DNA]</scope>
</reference>
<organism evidence="2 4">
    <name type="scientific">Durusdinium trenchii</name>
    <dbReference type="NCBI Taxonomy" id="1381693"/>
    <lineage>
        <taxon>Eukaryota</taxon>
        <taxon>Sar</taxon>
        <taxon>Alveolata</taxon>
        <taxon>Dinophyceae</taxon>
        <taxon>Suessiales</taxon>
        <taxon>Symbiodiniaceae</taxon>
        <taxon>Durusdinium</taxon>
    </lineage>
</organism>
<keyword evidence="4" id="KW-1185">Reference proteome</keyword>
<accession>A0ABP0N1L5</accession>
<proteinExistence type="predicted"/>
<gene>
    <name evidence="2" type="ORF">SCF082_LOCUS30896</name>
    <name evidence="3" type="ORF">SCF082_LOCUS30904</name>
</gene>